<feature type="compositionally biased region" description="Polar residues" evidence="1">
    <location>
        <begin position="1"/>
        <end position="21"/>
    </location>
</feature>
<accession>A0A512ME34</accession>
<dbReference type="Proteomes" id="UP000321577">
    <property type="component" value="Unassembled WGS sequence"/>
</dbReference>
<comment type="caution">
    <text evidence="2">The sequence shown here is derived from an EMBL/GenBank/DDBJ whole genome shotgun (WGS) entry which is preliminary data.</text>
</comment>
<reference evidence="2 3" key="1">
    <citation type="submission" date="2019-07" db="EMBL/GenBank/DDBJ databases">
        <title>Whole genome shotgun sequence of Brevifollis gellanilyticus NBRC 108608.</title>
        <authorList>
            <person name="Hosoyama A."/>
            <person name="Uohara A."/>
            <person name="Ohji S."/>
            <person name="Ichikawa N."/>
        </authorList>
    </citation>
    <scope>NUCLEOTIDE SEQUENCE [LARGE SCALE GENOMIC DNA]</scope>
    <source>
        <strain evidence="2 3">NBRC 108608</strain>
    </source>
</reference>
<dbReference type="OrthoDB" id="7862626at2"/>
<evidence type="ECO:0000313" key="3">
    <source>
        <dbReference type="Proteomes" id="UP000321577"/>
    </source>
</evidence>
<keyword evidence="3" id="KW-1185">Reference proteome</keyword>
<evidence type="ECO:0000313" key="2">
    <source>
        <dbReference type="EMBL" id="GEP44651.1"/>
    </source>
</evidence>
<proteinExistence type="predicted"/>
<evidence type="ECO:0000256" key="1">
    <source>
        <dbReference type="SAM" id="MobiDB-lite"/>
    </source>
</evidence>
<dbReference type="RefSeq" id="WP_146852803.1">
    <property type="nucleotide sequence ID" value="NZ_BKAG01000033.1"/>
</dbReference>
<sequence length="471" mass="50775">MSSIGSSFRNSQVQSSGSLSLEQLPPEGPKLGDRQVTTNNKPSIGRSILNFFSGIGDKITSLKDRVVNYFAEKSAARKEAALGRAADNIANAIVQGNVTPKKMTSLLNELQSCAKKTGTDDPTGKAVSTLREKVSALPPEQQKAVRTHFAMDDNSAGLMREFDSRVEKHDQMMQGLEEMGLAGEGDRGDSVKARQNFKGLVDGIQHDCRQYLIGPLQEKMPGGVTISDNGVVTGTSTISQVPDVAPNLAEIQGMSIGDGVKAIMSDALKPERLTDLGGQKVITQAPKDFFRMDLEMPTSQGTFKTRDDPETGEAERNLTVVQNLRDYAGSDNATTVLSSVLVQTTLRPFHDSIATEGGDQALLTFAAKREGSYKDDQGVSHDLGLLTNYGGAKLKLDKMENGDFRVKVSWTMYPDHVGRGFAKESMPLSEGGVLKSEFSIEMVVDKAAADRGELVLTCPTDPTVTFSGKLF</sequence>
<dbReference type="EMBL" id="BKAG01000033">
    <property type="protein sequence ID" value="GEP44651.1"/>
    <property type="molecule type" value="Genomic_DNA"/>
</dbReference>
<dbReference type="AlphaFoldDB" id="A0A512ME34"/>
<protein>
    <submittedName>
        <fullName evidence="2">Uncharacterized protein</fullName>
    </submittedName>
</protein>
<organism evidence="2 3">
    <name type="scientific">Brevifollis gellanilyticus</name>
    <dbReference type="NCBI Taxonomy" id="748831"/>
    <lineage>
        <taxon>Bacteria</taxon>
        <taxon>Pseudomonadati</taxon>
        <taxon>Verrucomicrobiota</taxon>
        <taxon>Verrucomicrobiia</taxon>
        <taxon>Verrucomicrobiales</taxon>
        <taxon>Verrucomicrobiaceae</taxon>
    </lineage>
</organism>
<gene>
    <name evidence="2" type="ORF">BGE01nite_39420</name>
</gene>
<feature type="region of interest" description="Disordered" evidence="1">
    <location>
        <begin position="1"/>
        <end position="39"/>
    </location>
</feature>
<name>A0A512ME34_9BACT</name>